<gene>
    <name evidence="24" type="ORF">URODEC1_LOCUS82648</name>
</gene>
<protein>
    <recommendedName>
        <fullName evidence="4">non-specific serine/threonine protein kinase</fullName>
        <ecNumber evidence="4">2.7.11.1</ecNumber>
    </recommendedName>
</protein>
<dbReference type="SMART" id="SM00220">
    <property type="entry name" value="S_TKc"/>
    <property type="match status" value="1"/>
</dbReference>
<evidence type="ECO:0000256" key="21">
    <source>
        <dbReference type="SAM" id="Phobius"/>
    </source>
</evidence>
<dbReference type="InterPro" id="IPR013320">
    <property type="entry name" value="ConA-like_dom_sf"/>
</dbReference>
<evidence type="ECO:0000256" key="1">
    <source>
        <dbReference type="ARBA" id="ARBA00004251"/>
    </source>
</evidence>
<dbReference type="PANTHER" id="PTHR27007">
    <property type="match status" value="1"/>
</dbReference>
<sequence length="666" mass="74001">MLILLLSFVVLLLLIHAASSAGADGQFVYQGFAWANLSLDGLAVVMPNGLLALTNATNQAKAHAFHPAPLHFLYKSAAATTTARSFSTCFIFAIVSRYDGLSDHGLAFVVTPTTNFSRATAGQYLGLLNATNGTASDRILAVELDTIINPEFRDINGNHVGIDLNSLKSEQAQTAGYYDDAAGGAWRELKLNSRKPMQVWVDYDGKARQLSVTLSPVKMPKPRRPLLSMNVDLSTLMVDSMYIGFSSATGVVPTRHYVLGWSFSMDGPAPLLDFSKLPVLPRVGPKPRSKVLDVMLPLSTALLIAAVLAVAFLVLRRRRRYAEVREDWEDEFGPHRFSYKDLFHATDGFKDTNLLGVGGFGRVYKGVLRTSNLEIAVKRVSHDSRQGVREFVAEVVSIGRLRHRNLVQLLGYCRRKDELLLVYDYMKNGSLDKYLHDRRMPTLPWHERYQIIKGVAASLLYLHEDWEHVVIHRDIKPSNVLLDGEMNCRLGDFGLARLHDHGIDPQTTHVVGTMGYLAPELVRTGKATSLTDVFAFGVFILEVVCGQRPVGRDDNNNQVALVDWVIEHHNNGSILDVVDLRLEGEYQIDEVTLVLKLGLMCAHPFSNVRPSIRSVMQCLDYGQLVPDPLSPGFMSYSMMALMDNEGFDSYIMSSNQSSMTILSEGR</sequence>
<keyword evidence="9 22" id="KW-0732">Signal</keyword>
<dbReference type="InterPro" id="IPR008271">
    <property type="entry name" value="Ser/Thr_kinase_AS"/>
</dbReference>
<keyword evidence="15 21" id="KW-0472">Membrane</keyword>
<dbReference type="InterPro" id="IPR011009">
    <property type="entry name" value="Kinase-like_dom_sf"/>
</dbReference>
<evidence type="ECO:0000256" key="9">
    <source>
        <dbReference type="ARBA" id="ARBA00022729"/>
    </source>
</evidence>
<feature type="signal peptide" evidence="22">
    <location>
        <begin position="1"/>
        <end position="20"/>
    </location>
</feature>
<keyword evidence="17" id="KW-0325">Glycoprotein</keyword>
<dbReference type="GO" id="GO:0005886">
    <property type="term" value="C:plasma membrane"/>
    <property type="evidence" value="ECO:0007669"/>
    <property type="project" value="UniProtKB-SubCell"/>
</dbReference>
<dbReference type="InterPro" id="IPR001220">
    <property type="entry name" value="Legume_lectin_dom"/>
</dbReference>
<dbReference type="Proteomes" id="UP001497457">
    <property type="component" value="Chromosome 31b"/>
</dbReference>
<evidence type="ECO:0000256" key="6">
    <source>
        <dbReference type="ARBA" id="ARBA00022527"/>
    </source>
</evidence>
<organism evidence="24 25">
    <name type="scientific">Urochloa decumbens</name>
    <dbReference type="NCBI Taxonomy" id="240449"/>
    <lineage>
        <taxon>Eukaryota</taxon>
        <taxon>Viridiplantae</taxon>
        <taxon>Streptophyta</taxon>
        <taxon>Embryophyta</taxon>
        <taxon>Tracheophyta</taxon>
        <taxon>Spermatophyta</taxon>
        <taxon>Magnoliopsida</taxon>
        <taxon>Liliopsida</taxon>
        <taxon>Poales</taxon>
        <taxon>Poaceae</taxon>
        <taxon>PACMAD clade</taxon>
        <taxon>Panicoideae</taxon>
        <taxon>Panicodae</taxon>
        <taxon>Paniceae</taxon>
        <taxon>Melinidinae</taxon>
        <taxon>Urochloa</taxon>
    </lineage>
</organism>
<dbReference type="FunFam" id="1.10.510.10:FF:000517">
    <property type="entry name" value="Putative receptor kinase Lecrk"/>
    <property type="match status" value="1"/>
</dbReference>
<evidence type="ECO:0000313" key="25">
    <source>
        <dbReference type="Proteomes" id="UP001497457"/>
    </source>
</evidence>
<reference evidence="24 25" key="2">
    <citation type="submission" date="2024-10" db="EMBL/GenBank/DDBJ databases">
        <authorList>
            <person name="Ryan C."/>
        </authorList>
    </citation>
    <scope>NUCLEOTIDE SEQUENCE [LARGE SCALE GENOMIC DNA]</scope>
</reference>
<keyword evidence="13 20" id="KW-0067">ATP-binding</keyword>
<evidence type="ECO:0000256" key="4">
    <source>
        <dbReference type="ARBA" id="ARBA00012513"/>
    </source>
</evidence>
<dbReference type="Pfam" id="PF00139">
    <property type="entry name" value="Lectin_legB"/>
    <property type="match status" value="1"/>
</dbReference>
<comment type="similarity">
    <text evidence="3">In the C-terminal section; belongs to the protein kinase superfamily. Ser/Thr protein kinase family.</text>
</comment>
<dbReference type="PROSITE" id="PS00107">
    <property type="entry name" value="PROTEIN_KINASE_ATP"/>
    <property type="match status" value="1"/>
</dbReference>
<keyword evidence="6" id="KW-0723">Serine/threonine-protein kinase</keyword>
<keyword evidence="25" id="KW-1185">Reference proteome</keyword>
<dbReference type="AlphaFoldDB" id="A0ABC9D8Q9"/>
<dbReference type="FunFam" id="3.30.200.20:FF:000112">
    <property type="entry name" value="Lectin-domain containing receptor kinase A4.3"/>
    <property type="match status" value="1"/>
</dbReference>
<evidence type="ECO:0000256" key="7">
    <source>
        <dbReference type="ARBA" id="ARBA00022679"/>
    </source>
</evidence>
<evidence type="ECO:0000256" key="20">
    <source>
        <dbReference type="PROSITE-ProRule" id="PRU10141"/>
    </source>
</evidence>
<evidence type="ECO:0000256" key="15">
    <source>
        <dbReference type="ARBA" id="ARBA00023136"/>
    </source>
</evidence>
<dbReference type="CDD" id="cd06899">
    <property type="entry name" value="lectin_legume_LecRK_Arcelin_ConA"/>
    <property type="match status" value="1"/>
</dbReference>
<dbReference type="PROSITE" id="PS00307">
    <property type="entry name" value="LECTIN_LEGUME_BETA"/>
    <property type="match status" value="1"/>
</dbReference>
<dbReference type="InterPro" id="IPR000719">
    <property type="entry name" value="Prot_kinase_dom"/>
</dbReference>
<evidence type="ECO:0000256" key="18">
    <source>
        <dbReference type="ARBA" id="ARBA00048659"/>
    </source>
</evidence>
<evidence type="ECO:0000256" key="3">
    <source>
        <dbReference type="ARBA" id="ARBA00010217"/>
    </source>
</evidence>
<dbReference type="GO" id="GO:0030246">
    <property type="term" value="F:carbohydrate binding"/>
    <property type="evidence" value="ECO:0007669"/>
    <property type="project" value="UniProtKB-KW"/>
</dbReference>
<dbReference type="PROSITE" id="PS00108">
    <property type="entry name" value="PROTEIN_KINASE_ST"/>
    <property type="match status" value="1"/>
</dbReference>
<evidence type="ECO:0000256" key="14">
    <source>
        <dbReference type="ARBA" id="ARBA00022989"/>
    </source>
</evidence>
<dbReference type="EC" id="2.7.11.1" evidence="4"/>
<dbReference type="SUPFAM" id="SSF56112">
    <property type="entry name" value="Protein kinase-like (PK-like)"/>
    <property type="match status" value="1"/>
</dbReference>
<reference evidence="25" key="1">
    <citation type="submission" date="2024-06" db="EMBL/GenBank/DDBJ databases">
        <authorList>
            <person name="Ryan C."/>
        </authorList>
    </citation>
    <scope>NUCLEOTIDE SEQUENCE [LARGE SCALE GENOMIC DNA]</scope>
</reference>
<dbReference type="CDD" id="cd14066">
    <property type="entry name" value="STKc_IRAK"/>
    <property type="match status" value="1"/>
</dbReference>
<dbReference type="Gene3D" id="3.30.200.20">
    <property type="entry name" value="Phosphorylase Kinase, domain 1"/>
    <property type="match status" value="1"/>
</dbReference>
<comment type="subcellular location">
    <subcellularLocation>
        <location evidence="1">Cell membrane</location>
        <topology evidence="1">Single-pass type I membrane protein</topology>
    </subcellularLocation>
</comment>
<dbReference type="PROSITE" id="PS50011">
    <property type="entry name" value="PROTEIN_KINASE_DOM"/>
    <property type="match status" value="1"/>
</dbReference>
<keyword evidence="10" id="KW-0430">Lectin</keyword>
<evidence type="ECO:0000256" key="11">
    <source>
        <dbReference type="ARBA" id="ARBA00022741"/>
    </source>
</evidence>
<dbReference type="FunFam" id="2.60.120.200:FF:000051">
    <property type="entry name" value="L-type lectin-domain containing receptor kinase V.9"/>
    <property type="match status" value="1"/>
</dbReference>
<feature type="chain" id="PRO_5044871799" description="non-specific serine/threonine protein kinase" evidence="22">
    <location>
        <begin position="21"/>
        <end position="666"/>
    </location>
</feature>
<dbReference type="Gene3D" id="1.10.510.10">
    <property type="entry name" value="Transferase(Phosphotransferase) domain 1"/>
    <property type="match status" value="1"/>
</dbReference>
<keyword evidence="16" id="KW-0675">Receptor</keyword>
<proteinExistence type="inferred from homology"/>
<dbReference type="InterPro" id="IPR017441">
    <property type="entry name" value="Protein_kinase_ATP_BS"/>
</dbReference>
<feature type="domain" description="Protein kinase" evidence="23">
    <location>
        <begin position="349"/>
        <end position="624"/>
    </location>
</feature>
<dbReference type="GO" id="GO:1901001">
    <property type="term" value="P:negative regulation of response to salt stress"/>
    <property type="evidence" value="ECO:0007669"/>
    <property type="project" value="UniProtKB-ARBA"/>
</dbReference>
<keyword evidence="7" id="KW-0808">Transferase</keyword>
<name>A0ABC9D8Q9_9POAL</name>
<evidence type="ECO:0000256" key="5">
    <source>
        <dbReference type="ARBA" id="ARBA00022475"/>
    </source>
</evidence>
<keyword evidence="8 21" id="KW-0812">Transmembrane</keyword>
<feature type="transmembrane region" description="Helical" evidence="21">
    <location>
        <begin position="294"/>
        <end position="315"/>
    </location>
</feature>
<evidence type="ECO:0000256" key="17">
    <source>
        <dbReference type="ARBA" id="ARBA00023180"/>
    </source>
</evidence>
<evidence type="ECO:0000256" key="2">
    <source>
        <dbReference type="ARBA" id="ARBA00008536"/>
    </source>
</evidence>
<dbReference type="Pfam" id="PF00069">
    <property type="entry name" value="Pkinase"/>
    <property type="match status" value="1"/>
</dbReference>
<evidence type="ECO:0000259" key="23">
    <source>
        <dbReference type="PROSITE" id="PS50011"/>
    </source>
</evidence>
<dbReference type="Gene3D" id="2.60.120.200">
    <property type="match status" value="1"/>
</dbReference>
<comment type="similarity">
    <text evidence="2">In the N-terminal section; belongs to the leguminous lectin family.</text>
</comment>
<evidence type="ECO:0000256" key="19">
    <source>
        <dbReference type="ARBA" id="ARBA00048977"/>
    </source>
</evidence>
<dbReference type="InterPro" id="IPR050528">
    <property type="entry name" value="L-type_Lectin-RKs"/>
</dbReference>
<accession>A0ABC9D8Q9</accession>
<evidence type="ECO:0000256" key="13">
    <source>
        <dbReference type="ARBA" id="ARBA00022840"/>
    </source>
</evidence>
<keyword evidence="5" id="KW-1003">Cell membrane</keyword>
<comment type="catalytic activity">
    <reaction evidence="18">
        <text>L-threonyl-[protein] + ATP = O-phospho-L-threonyl-[protein] + ADP + H(+)</text>
        <dbReference type="Rhea" id="RHEA:46608"/>
        <dbReference type="Rhea" id="RHEA-COMP:11060"/>
        <dbReference type="Rhea" id="RHEA-COMP:11605"/>
        <dbReference type="ChEBI" id="CHEBI:15378"/>
        <dbReference type="ChEBI" id="CHEBI:30013"/>
        <dbReference type="ChEBI" id="CHEBI:30616"/>
        <dbReference type="ChEBI" id="CHEBI:61977"/>
        <dbReference type="ChEBI" id="CHEBI:456216"/>
        <dbReference type="EC" id="2.7.11.1"/>
    </reaction>
    <physiologicalReaction direction="left-to-right" evidence="18">
        <dbReference type="Rhea" id="RHEA:46609"/>
    </physiologicalReaction>
</comment>
<evidence type="ECO:0000313" key="24">
    <source>
        <dbReference type="EMBL" id="CAL5033389.1"/>
    </source>
</evidence>
<dbReference type="InterPro" id="IPR019825">
    <property type="entry name" value="Lectin_legB_Mn/Ca_BS"/>
</dbReference>
<evidence type="ECO:0000256" key="22">
    <source>
        <dbReference type="SAM" id="SignalP"/>
    </source>
</evidence>
<keyword evidence="11 20" id="KW-0547">Nucleotide-binding</keyword>
<evidence type="ECO:0000256" key="10">
    <source>
        <dbReference type="ARBA" id="ARBA00022734"/>
    </source>
</evidence>
<comment type="catalytic activity">
    <reaction evidence="19">
        <text>L-seryl-[protein] + ATP = O-phospho-L-seryl-[protein] + ADP + H(+)</text>
        <dbReference type="Rhea" id="RHEA:17989"/>
        <dbReference type="Rhea" id="RHEA-COMP:9863"/>
        <dbReference type="Rhea" id="RHEA-COMP:11604"/>
        <dbReference type="ChEBI" id="CHEBI:15378"/>
        <dbReference type="ChEBI" id="CHEBI:29999"/>
        <dbReference type="ChEBI" id="CHEBI:30616"/>
        <dbReference type="ChEBI" id="CHEBI:83421"/>
        <dbReference type="ChEBI" id="CHEBI:456216"/>
        <dbReference type="EC" id="2.7.11.1"/>
    </reaction>
    <physiologicalReaction direction="left-to-right" evidence="19">
        <dbReference type="Rhea" id="RHEA:17990"/>
    </physiologicalReaction>
</comment>
<dbReference type="GO" id="GO:0005524">
    <property type="term" value="F:ATP binding"/>
    <property type="evidence" value="ECO:0007669"/>
    <property type="project" value="UniProtKB-UniRule"/>
</dbReference>
<keyword evidence="12" id="KW-0418">Kinase</keyword>
<keyword evidence="14 21" id="KW-1133">Transmembrane helix</keyword>
<evidence type="ECO:0000256" key="12">
    <source>
        <dbReference type="ARBA" id="ARBA00022777"/>
    </source>
</evidence>
<dbReference type="GO" id="GO:0004674">
    <property type="term" value="F:protein serine/threonine kinase activity"/>
    <property type="evidence" value="ECO:0007669"/>
    <property type="project" value="UniProtKB-KW"/>
</dbReference>
<evidence type="ECO:0000256" key="8">
    <source>
        <dbReference type="ARBA" id="ARBA00022692"/>
    </source>
</evidence>
<evidence type="ECO:0000256" key="16">
    <source>
        <dbReference type="ARBA" id="ARBA00023170"/>
    </source>
</evidence>
<dbReference type="EMBL" id="OZ075141">
    <property type="protein sequence ID" value="CAL5033389.1"/>
    <property type="molecule type" value="Genomic_DNA"/>
</dbReference>
<dbReference type="SUPFAM" id="SSF49899">
    <property type="entry name" value="Concanavalin A-like lectins/glucanases"/>
    <property type="match status" value="1"/>
</dbReference>
<feature type="binding site" evidence="20">
    <location>
        <position position="378"/>
    </location>
    <ligand>
        <name>ATP</name>
        <dbReference type="ChEBI" id="CHEBI:30616"/>
    </ligand>
</feature>